<accession>A0A1G9CIU6</accession>
<keyword evidence="3" id="KW-1185">Reference proteome</keyword>
<name>A0A1G9CIU6_9BACT</name>
<dbReference type="Proteomes" id="UP000199053">
    <property type="component" value="Unassembled WGS sequence"/>
</dbReference>
<dbReference type="AlphaFoldDB" id="A0A1G9CIU6"/>
<dbReference type="RefSeq" id="WP_092158229.1">
    <property type="nucleotide sequence ID" value="NZ_FNGA01000001.1"/>
</dbReference>
<evidence type="ECO:0000256" key="1">
    <source>
        <dbReference type="SAM" id="Coils"/>
    </source>
</evidence>
<protein>
    <submittedName>
        <fullName evidence="2">Uncharacterized protein</fullName>
    </submittedName>
</protein>
<dbReference type="STRING" id="246191.SAMN05660337_0693"/>
<evidence type="ECO:0000313" key="2">
    <source>
        <dbReference type="EMBL" id="SDK51560.1"/>
    </source>
</evidence>
<proteinExistence type="predicted"/>
<dbReference type="OrthoDB" id="5457847at2"/>
<reference evidence="3" key="1">
    <citation type="submission" date="2016-10" db="EMBL/GenBank/DDBJ databases">
        <authorList>
            <person name="Varghese N."/>
            <person name="Submissions S."/>
        </authorList>
    </citation>
    <scope>NUCLEOTIDE SEQUENCE [LARGE SCALE GENOMIC DNA]</scope>
    <source>
        <strain evidence="3">DSM 16995</strain>
    </source>
</reference>
<gene>
    <name evidence="2" type="ORF">SAMN05660337_0693</name>
</gene>
<evidence type="ECO:0000313" key="3">
    <source>
        <dbReference type="Proteomes" id="UP000199053"/>
    </source>
</evidence>
<organism evidence="2 3">
    <name type="scientific">Maridesulfovibrio ferrireducens</name>
    <dbReference type="NCBI Taxonomy" id="246191"/>
    <lineage>
        <taxon>Bacteria</taxon>
        <taxon>Pseudomonadati</taxon>
        <taxon>Thermodesulfobacteriota</taxon>
        <taxon>Desulfovibrionia</taxon>
        <taxon>Desulfovibrionales</taxon>
        <taxon>Desulfovibrionaceae</taxon>
        <taxon>Maridesulfovibrio</taxon>
    </lineage>
</organism>
<sequence>MSDQNCSCTDKATGLIDNFKKGLTVWTQELKAIFSRLLGNFEVSQLEKRLEREYALLGKLNCDDAEGDIELCRKQIDFFKEEINRLKKEQAAKRDVKHRDNERNMEL</sequence>
<dbReference type="EMBL" id="FNGA01000001">
    <property type="protein sequence ID" value="SDK51560.1"/>
    <property type="molecule type" value="Genomic_DNA"/>
</dbReference>
<feature type="coiled-coil region" evidence="1">
    <location>
        <begin position="62"/>
        <end position="89"/>
    </location>
</feature>
<keyword evidence="1" id="KW-0175">Coiled coil</keyword>